<sequence>MIKKVIICAVILVSASSCVAVKEYEKIYINDPDMILSAALIKRFETNFQVYREGASGANGGKTGGGCGCN</sequence>
<gene>
    <name evidence="2" type="ORF">MNBD_BACTEROID02-2019</name>
</gene>
<evidence type="ECO:0000313" key="2">
    <source>
        <dbReference type="EMBL" id="VAV86285.1"/>
    </source>
</evidence>
<name>A0A3B0RRU9_9ZZZZ</name>
<dbReference type="Pfam" id="PF14086">
    <property type="entry name" value="DUF4266"/>
    <property type="match status" value="1"/>
</dbReference>
<feature type="domain" description="DUF4266" evidence="1">
    <location>
        <begin position="21"/>
        <end position="70"/>
    </location>
</feature>
<reference evidence="2" key="1">
    <citation type="submission" date="2018-06" db="EMBL/GenBank/DDBJ databases">
        <authorList>
            <person name="Zhirakovskaya E."/>
        </authorList>
    </citation>
    <scope>NUCLEOTIDE SEQUENCE</scope>
</reference>
<dbReference type="EMBL" id="UOEB01000318">
    <property type="protein sequence ID" value="VAV86285.1"/>
    <property type="molecule type" value="Genomic_DNA"/>
</dbReference>
<dbReference type="AlphaFoldDB" id="A0A3B0RRU9"/>
<dbReference type="InterPro" id="IPR025362">
    <property type="entry name" value="DUF4266"/>
</dbReference>
<accession>A0A3B0RRU9</accession>
<protein>
    <recommendedName>
        <fullName evidence="1">DUF4266 domain-containing protein</fullName>
    </recommendedName>
</protein>
<evidence type="ECO:0000259" key="1">
    <source>
        <dbReference type="Pfam" id="PF14086"/>
    </source>
</evidence>
<organism evidence="2">
    <name type="scientific">hydrothermal vent metagenome</name>
    <dbReference type="NCBI Taxonomy" id="652676"/>
    <lineage>
        <taxon>unclassified sequences</taxon>
        <taxon>metagenomes</taxon>
        <taxon>ecological metagenomes</taxon>
    </lineage>
</organism>
<dbReference type="PROSITE" id="PS51257">
    <property type="entry name" value="PROKAR_LIPOPROTEIN"/>
    <property type="match status" value="1"/>
</dbReference>
<proteinExistence type="predicted"/>